<evidence type="ECO:0000259" key="4">
    <source>
        <dbReference type="PROSITE" id="PS51352"/>
    </source>
</evidence>
<dbReference type="CDD" id="cd02968">
    <property type="entry name" value="SCO"/>
    <property type="match status" value="1"/>
</dbReference>
<dbReference type="AlphaFoldDB" id="A0A3B0W0X0"/>
<dbReference type="InterPro" id="IPR013766">
    <property type="entry name" value="Thioredoxin_domain"/>
</dbReference>
<dbReference type="EMBL" id="UOFB01000360">
    <property type="protein sequence ID" value="VAW49538.1"/>
    <property type="molecule type" value="Genomic_DNA"/>
</dbReference>
<dbReference type="InterPro" id="IPR036249">
    <property type="entry name" value="Thioredoxin-like_sf"/>
</dbReference>
<protein>
    <submittedName>
        <fullName evidence="5">Cytochrome oxidase biogenesis protein Sco1/SenC/PrrC, thiol-disulfide reductase involved in Cu(I) insertion into CoxII Cu(A) center</fullName>
    </submittedName>
</protein>
<proteinExistence type="inferred from homology"/>
<comment type="similarity">
    <text evidence="1">Belongs to the SCO1/2 family.</text>
</comment>
<dbReference type="Pfam" id="PF02630">
    <property type="entry name" value="SCO1-SenC"/>
    <property type="match status" value="1"/>
</dbReference>
<sequence length="221" mass="24537">MNIPQKTVKTGLIALGSILVLFFLFQFFIKSSPPSPKAVVSEKPTGGDFTLTSVNGAQSLSDFKGKWVLLYFGYTYCPDICPTDLGNLAMAYRGLTEQEKSQVQILFVTVDPERDTVERMAEYTRYFDANMMGLTGSNTDIATVAKQYGVVYMKAKNPLNSDANQHDNYTVDHSAFTYLIDPKGELKTQLPHAMPPLQIQNLIKPHLTATLPTDSIQDKTP</sequence>
<keyword evidence="3" id="KW-1133">Transmembrane helix</keyword>
<name>A0A3B0W0X0_9ZZZZ</name>
<evidence type="ECO:0000313" key="5">
    <source>
        <dbReference type="EMBL" id="VAW49538.1"/>
    </source>
</evidence>
<dbReference type="SUPFAM" id="SSF52833">
    <property type="entry name" value="Thioredoxin-like"/>
    <property type="match status" value="1"/>
</dbReference>
<evidence type="ECO:0000256" key="1">
    <source>
        <dbReference type="ARBA" id="ARBA00010996"/>
    </source>
</evidence>
<dbReference type="PROSITE" id="PS51352">
    <property type="entry name" value="THIOREDOXIN_2"/>
    <property type="match status" value="1"/>
</dbReference>
<dbReference type="Gene3D" id="3.40.30.10">
    <property type="entry name" value="Glutaredoxin"/>
    <property type="match status" value="1"/>
</dbReference>
<evidence type="ECO:0000256" key="3">
    <source>
        <dbReference type="SAM" id="Phobius"/>
    </source>
</evidence>
<dbReference type="FunFam" id="3.40.30.10:FF:000013">
    <property type="entry name" value="Blast:Protein SCO1 homolog, mitochondrial"/>
    <property type="match status" value="1"/>
</dbReference>
<keyword evidence="2" id="KW-0186">Copper</keyword>
<dbReference type="PANTHER" id="PTHR12151">
    <property type="entry name" value="ELECTRON TRANSPORT PROTIN SCO1/SENC FAMILY MEMBER"/>
    <property type="match status" value="1"/>
</dbReference>
<reference evidence="5" key="1">
    <citation type="submission" date="2018-06" db="EMBL/GenBank/DDBJ databases">
        <authorList>
            <person name="Zhirakovskaya E."/>
        </authorList>
    </citation>
    <scope>NUCLEOTIDE SEQUENCE</scope>
</reference>
<accession>A0A3B0W0X0</accession>
<organism evidence="5">
    <name type="scientific">hydrothermal vent metagenome</name>
    <dbReference type="NCBI Taxonomy" id="652676"/>
    <lineage>
        <taxon>unclassified sequences</taxon>
        <taxon>metagenomes</taxon>
        <taxon>ecological metagenomes</taxon>
    </lineage>
</organism>
<keyword evidence="3" id="KW-0812">Transmembrane</keyword>
<evidence type="ECO:0000256" key="2">
    <source>
        <dbReference type="ARBA" id="ARBA00023008"/>
    </source>
</evidence>
<gene>
    <name evidence="5" type="ORF">MNBD_GAMMA04-1995</name>
</gene>
<dbReference type="InterPro" id="IPR003782">
    <property type="entry name" value="SCO1/SenC"/>
</dbReference>
<feature type="domain" description="Thioredoxin" evidence="4">
    <location>
        <begin position="40"/>
        <end position="208"/>
    </location>
</feature>
<keyword evidence="3" id="KW-0472">Membrane</keyword>
<dbReference type="PANTHER" id="PTHR12151:SF25">
    <property type="entry name" value="LINALOOL DEHYDRATASE_ISOMERASE DOMAIN-CONTAINING PROTEIN"/>
    <property type="match status" value="1"/>
</dbReference>
<feature type="transmembrane region" description="Helical" evidence="3">
    <location>
        <begin position="12"/>
        <end position="29"/>
    </location>
</feature>